<gene>
    <name evidence="2" type="ORF">EL17_23670</name>
</gene>
<dbReference type="AlphaFoldDB" id="A0A074KNY6"/>
<dbReference type="Proteomes" id="UP000027821">
    <property type="component" value="Unassembled WGS sequence"/>
</dbReference>
<protein>
    <recommendedName>
        <fullName evidence="1">SnoaL-like domain-containing protein</fullName>
    </recommendedName>
</protein>
<evidence type="ECO:0000313" key="3">
    <source>
        <dbReference type="Proteomes" id="UP000027821"/>
    </source>
</evidence>
<dbReference type="EMBL" id="JMIH01000049">
    <property type="protein sequence ID" value="KEO71631.1"/>
    <property type="molecule type" value="Genomic_DNA"/>
</dbReference>
<dbReference type="OrthoDB" id="2599042at2"/>
<dbReference type="eggNOG" id="COG3631">
    <property type="taxonomic scope" value="Bacteria"/>
</dbReference>
<dbReference type="Gene3D" id="3.10.450.50">
    <property type="match status" value="1"/>
</dbReference>
<evidence type="ECO:0000259" key="1">
    <source>
        <dbReference type="Pfam" id="PF12680"/>
    </source>
</evidence>
<evidence type="ECO:0000313" key="2">
    <source>
        <dbReference type="EMBL" id="KEO71631.1"/>
    </source>
</evidence>
<dbReference type="InterPro" id="IPR037401">
    <property type="entry name" value="SnoaL-like"/>
</dbReference>
<keyword evidence="3" id="KW-1185">Reference proteome</keyword>
<dbReference type="SUPFAM" id="SSF54427">
    <property type="entry name" value="NTF2-like"/>
    <property type="match status" value="1"/>
</dbReference>
<name>A0A074KNY6_9BACT</name>
<reference evidence="2 3" key="1">
    <citation type="submission" date="2014-04" db="EMBL/GenBank/DDBJ databases">
        <title>Characterization and application of a salt tolerant electro-active bacterium.</title>
        <authorList>
            <person name="Yang L."/>
            <person name="Wei S."/>
            <person name="Tay Q.X.M."/>
        </authorList>
    </citation>
    <scope>NUCLEOTIDE SEQUENCE [LARGE SCALE GENOMIC DNA]</scope>
    <source>
        <strain evidence="2 3">LY1</strain>
    </source>
</reference>
<proteinExistence type="predicted"/>
<organism evidence="2 3">
    <name type="scientific">Anditalea andensis</name>
    <dbReference type="NCBI Taxonomy" id="1048983"/>
    <lineage>
        <taxon>Bacteria</taxon>
        <taxon>Pseudomonadati</taxon>
        <taxon>Bacteroidota</taxon>
        <taxon>Cytophagia</taxon>
        <taxon>Cytophagales</taxon>
        <taxon>Cytophagaceae</taxon>
        <taxon>Anditalea</taxon>
    </lineage>
</organism>
<dbReference type="STRING" id="1048983.EL17_23670"/>
<accession>A0A074KNY6</accession>
<dbReference type="Pfam" id="PF12680">
    <property type="entry name" value="SnoaL_2"/>
    <property type="match status" value="1"/>
</dbReference>
<feature type="domain" description="SnoaL-like" evidence="1">
    <location>
        <begin position="37"/>
        <end position="138"/>
    </location>
</feature>
<sequence>MIVIIKGGLIFVVTEILLLKNSLKISDILPDLELFTNHHMTAEAYGNLITEDVVHEYPYAPVPFANRVEGRDAVMAHLVNVTRLASNWNFTDITFSATSDPNTIFVEFEGGGLVTATGKAYHQIYSARLTMRGEQIAHYREFFNPVLLLYL</sequence>
<dbReference type="InterPro" id="IPR032710">
    <property type="entry name" value="NTF2-like_dom_sf"/>
</dbReference>
<comment type="caution">
    <text evidence="2">The sequence shown here is derived from an EMBL/GenBank/DDBJ whole genome shotgun (WGS) entry which is preliminary data.</text>
</comment>